<feature type="region of interest" description="Disordered" evidence="1">
    <location>
        <begin position="1"/>
        <end position="28"/>
    </location>
</feature>
<feature type="compositionally biased region" description="Polar residues" evidence="1">
    <location>
        <begin position="183"/>
        <end position="193"/>
    </location>
</feature>
<organism evidence="2 3">
    <name type="scientific">Ophiobolus disseminans</name>
    <dbReference type="NCBI Taxonomy" id="1469910"/>
    <lineage>
        <taxon>Eukaryota</taxon>
        <taxon>Fungi</taxon>
        <taxon>Dikarya</taxon>
        <taxon>Ascomycota</taxon>
        <taxon>Pezizomycotina</taxon>
        <taxon>Dothideomycetes</taxon>
        <taxon>Pleosporomycetidae</taxon>
        <taxon>Pleosporales</taxon>
        <taxon>Pleosporineae</taxon>
        <taxon>Phaeosphaeriaceae</taxon>
        <taxon>Ophiobolus</taxon>
    </lineage>
</organism>
<evidence type="ECO:0000313" key="3">
    <source>
        <dbReference type="Proteomes" id="UP000799424"/>
    </source>
</evidence>
<proteinExistence type="predicted"/>
<protein>
    <submittedName>
        <fullName evidence="2">Uncharacterized protein</fullName>
    </submittedName>
</protein>
<name>A0A6A7A7E7_9PLEO</name>
<feature type="compositionally biased region" description="Basic and acidic residues" evidence="1">
    <location>
        <begin position="298"/>
        <end position="307"/>
    </location>
</feature>
<reference evidence="2" key="1">
    <citation type="journal article" date="2020" name="Stud. Mycol.">
        <title>101 Dothideomycetes genomes: a test case for predicting lifestyles and emergence of pathogens.</title>
        <authorList>
            <person name="Haridas S."/>
            <person name="Albert R."/>
            <person name="Binder M."/>
            <person name="Bloem J."/>
            <person name="Labutti K."/>
            <person name="Salamov A."/>
            <person name="Andreopoulos B."/>
            <person name="Baker S."/>
            <person name="Barry K."/>
            <person name="Bills G."/>
            <person name="Bluhm B."/>
            <person name="Cannon C."/>
            <person name="Castanera R."/>
            <person name="Culley D."/>
            <person name="Daum C."/>
            <person name="Ezra D."/>
            <person name="Gonzalez J."/>
            <person name="Henrissat B."/>
            <person name="Kuo A."/>
            <person name="Liang C."/>
            <person name="Lipzen A."/>
            <person name="Lutzoni F."/>
            <person name="Magnuson J."/>
            <person name="Mondo S."/>
            <person name="Nolan M."/>
            <person name="Ohm R."/>
            <person name="Pangilinan J."/>
            <person name="Park H.-J."/>
            <person name="Ramirez L."/>
            <person name="Alfaro M."/>
            <person name="Sun H."/>
            <person name="Tritt A."/>
            <person name="Yoshinaga Y."/>
            <person name="Zwiers L.-H."/>
            <person name="Turgeon B."/>
            <person name="Goodwin S."/>
            <person name="Spatafora J."/>
            <person name="Crous P."/>
            <person name="Grigoriev I."/>
        </authorList>
    </citation>
    <scope>NUCLEOTIDE SEQUENCE</scope>
    <source>
        <strain evidence="2">CBS 113818</strain>
    </source>
</reference>
<evidence type="ECO:0000313" key="2">
    <source>
        <dbReference type="EMBL" id="KAF2829093.1"/>
    </source>
</evidence>
<dbReference type="Proteomes" id="UP000799424">
    <property type="component" value="Unassembled WGS sequence"/>
</dbReference>
<accession>A0A6A7A7E7</accession>
<evidence type="ECO:0000256" key="1">
    <source>
        <dbReference type="SAM" id="MobiDB-lite"/>
    </source>
</evidence>
<sequence length="592" mass="64107">MTRVTRIPVPSRTAQRPSTASDAAAKYRLRASTSPPRKYTSLLPLDDSAAALSSVFRGDVKTLFALKPDEECLVRGNVRGEVSTLLQDDGTDAEEARKNRLMRSHKGISLAFLIASADTTIATEEKHPGVDGAADTTISIESMSSSSRASLDDDTKQCVPGAALRAAGEQPPSLRSLQKHQPQKTAIQTQTPIQMPRPRATPPTMSYARSTSCYQDWQSLKWEFGMEFVGGPSGLRRVVDADGIGEEGEEGSLRMDVDVDVDVGDGQPSISPFEDIKVEMLAPLEVDGRVACGEIDAHDDINEKDTSGPDTPTPPSRVVNIHNVLANDALSGKSNTDTSLSSKPSSTSTESSSDTAKTGCSRSLDASNFKISERKLRREYYVFTASKDVGGVDEHTFGTADVERTKQSLIATGSSRDTAKPGCSHASDAYNLDVSELKLRREYYVYTGGVDEGTFVTADVERTDSPVMGPSLNVVQHARPDLDQDLGVSHITPEEATLRVLLTSLTLDPPSSLPQVVNENELDGEHIPAAAEHNDSSDFAGQAETSRRRQWMEKAKKVPEQAHRLARSTKKFMRTVLDCVPLVMAGRKPYGL</sequence>
<feature type="compositionally biased region" description="Low complexity" evidence="1">
    <location>
        <begin position="334"/>
        <end position="358"/>
    </location>
</feature>
<feature type="compositionally biased region" description="Polar residues" evidence="1">
    <location>
        <begin position="12"/>
        <end position="21"/>
    </location>
</feature>
<dbReference type="AlphaFoldDB" id="A0A6A7A7E7"/>
<keyword evidence="3" id="KW-1185">Reference proteome</keyword>
<feature type="region of interest" description="Disordered" evidence="1">
    <location>
        <begin position="298"/>
        <end position="361"/>
    </location>
</feature>
<dbReference type="EMBL" id="MU006221">
    <property type="protein sequence ID" value="KAF2829093.1"/>
    <property type="molecule type" value="Genomic_DNA"/>
</dbReference>
<gene>
    <name evidence="2" type="ORF">CC86DRAFT_436835</name>
</gene>
<feature type="region of interest" description="Disordered" evidence="1">
    <location>
        <begin position="165"/>
        <end position="207"/>
    </location>
</feature>